<reference evidence="5 6" key="1">
    <citation type="journal article" date="2021" name="Genome Biol. Evol.">
        <title>Complete Genome Sequencing of a Novel Gloeobacter Species from a Waterfall Cave in Mexico.</title>
        <authorList>
            <person name="Saw J.H."/>
            <person name="Cardona T."/>
            <person name="Montejano G."/>
        </authorList>
    </citation>
    <scope>NUCLEOTIDE SEQUENCE [LARGE SCALE GENOMIC DNA]</scope>
    <source>
        <strain evidence="5">MG652769</strain>
    </source>
</reference>
<evidence type="ECO:0000313" key="5">
    <source>
        <dbReference type="EMBL" id="UFP96511.1"/>
    </source>
</evidence>
<evidence type="ECO:0000256" key="1">
    <source>
        <dbReference type="ARBA" id="ARBA00023015"/>
    </source>
</evidence>
<dbReference type="InterPro" id="IPR050204">
    <property type="entry name" value="AraC_XylS_family_regulators"/>
</dbReference>
<keyword evidence="2" id="KW-0238">DNA-binding</keyword>
<dbReference type="PROSITE" id="PS01124">
    <property type="entry name" value="HTH_ARAC_FAMILY_2"/>
    <property type="match status" value="1"/>
</dbReference>
<protein>
    <submittedName>
        <fullName evidence="5">Helix-turn-helix transcriptional regulator</fullName>
    </submittedName>
</protein>
<keyword evidence="1" id="KW-0805">Transcription regulation</keyword>
<dbReference type="InterPro" id="IPR018062">
    <property type="entry name" value="HTH_AraC-typ_CS"/>
</dbReference>
<dbReference type="Gene3D" id="1.10.10.60">
    <property type="entry name" value="Homeodomain-like"/>
    <property type="match status" value="2"/>
</dbReference>
<evidence type="ECO:0000256" key="3">
    <source>
        <dbReference type="ARBA" id="ARBA00023163"/>
    </source>
</evidence>
<organism evidence="5 6">
    <name type="scientific">Gloeobacter morelensis MG652769</name>
    <dbReference type="NCBI Taxonomy" id="2781736"/>
    <lineage>
        <taxon>Bacteria</taxon>
        <taxon>Bacillati</taxon>
        <taxon>Cyanobacteriota</taxon>
        <taxon>Cyanophyceae</taxon>
        <taxon>Gloeobacterales</taxon>
        <taxon>Gloeobacteraceae</taxon>
        <taxon>Gloeobacter</taxon>
        <taxon>Gloeobacter morelensis</taxon>
    </lineage>
</organism>
<sequence length="277" mass="30665">MAPVHRCDWSGISAELLTTSDLRSYDFVFDGQALYLCFGLSGRRKDSIVCVDGERPTRFTEIANHFHVVPAGARFEGYSVPASPQRFVQVYLDTRAGNLHPEIDLSEIAPRLAAVDATLLASARKFEAALLRSDPLDRLYGETLGCALAIELLRWQRGNAVSVQSARGGLSAHNLRRITDYVEEHLSEELGLVQLAELVGLTPWHFCRAFKRSTGLPPHRFLIQARVERAKRLLSADRSISVTEVALEAGFGGSTQLARAFRTTVGLSPREYRAKLS</sequence>
<feature type="domain" description="HTH araC/xylS-type" evidence="4">
    <location>
        <begin position="176"/>
        <end position="275"/>
    </location>
</feature>
<dbReference type="SUPFAM" id="SSF46689">
    <property type="entry name" value="Homeodomain-like"/>
    <property type="match status" value="2"/>
</dbReference>
<keyword evidence="6" id="KW-1185">Reference proteome</keyword>
<dbReference type="InterPro" id="IPR009057">
    <property type="entry name" value="Homeodomain-like_sf"/>
</dbReference>
<dbReference type="EMBL" id="CP063845">
    <property type="protein sequence ID" value="UFP96511.1"/>
    <property type="molecule type" value="Genomic_DNA"/>
</dbReference>
<name>A0ABY3PS23_9CYAN</name>
<keyword evidence="3" id="KW-0804">Transcription</keyword>
<dbReference type="PANTHER" id="PTHR46796">
    <property type="entry name" value="HTH-TYPE TRANSCRIPTIONAL ACTIVATOR RHAS-RELATED"/>
    <property type="match status" value="1"/>
</dbReference>
<proteinExistence type="predicted"/>
<evidence type="ECO:0000259" key="4">
    <source>
        <dbReference type="PROSITE" id="PS01124"/>
    </source>
</evidence>
<dbReference type="PANTHER" id="PTHR46796:SF6">
    <property type="entry name" value="ARAC SUBFAMILY"/>
    <property type="match status" value="1"/>
</dbReference>
<dbReference type="Pfam" id="PF12833">
    <property type="entry name" value="HTH_18"/>
    <property type="match status" value="1"/>
</dbReference>
<dbReference type="SMART" id="SM00342">
    <property type="entry name" value="HTH_ARAC"/>
    <property type="match status" value="1"/>
</dbReference>
<evidence type="ECO:0000313" key="6">
    <source>
        <dbReference type="Proteomes" id="UP001054846"/>
    </source>
</evidence>
<accession>A0ABY3PS23</accession>
<dbReference type="PROSITE" id="PS00041">
    <property type="entry name" value="HTH_ARAC_FAMILY_1"/>
    <property type="match status" value="1"/>
</dbReference>
<evidence type="ECO:0000256" key="2">
    <source>
        <dbReference type="ARBA" id="ARBA00023125"/>
    </source>
</evidence>
<gene>
    <name evidence="5" type="ORF">ISF26_09990</name>
</gene>
<dbReference type="InterPro" id="IPR018060">
    <property type="entry name" value="HTH_AraC"/>
</dbReference>
<dbReference type="Proteomes" id="UP001054846">
    <property type="component" value="Chromosome"/>
</dbReference>